<keyword evidence="3" id="KW-1185">Reference proteome</keyword>
<dbReference type="SUPFAM" id="SSF88723">
    <property type="entry name" value="PIN domain-like"/>
    <property type="match status" value="1"/>
</dbReference>
<name>A0ABS8I2M2_9NOSO</name>
<gene>
    <name evidence="2" type="ORF">LC586_02055</name>
</gene>
<evidence type="ECO:0000313" key="2">
    <source>
        <dbReference type="EMBL" id="MCC5598054.1"/>
    </source>
</evidence>
<proteinExistence type="predicted"/>
<reference evidence="2 3" key="1">
    <citation type="journal article" date="2021" name="Microorganisms">
        <title>Genome Evolution of Filamentous Cyanobacterium Nostoc Species: From Facultative Symbiosis to Free Living.</title>
        <authorList>
            <person name="Huo D."/>
            <person name="Li H."/>
            <person name="Cai F."/>
            <person name="Guo X."/>
            <person name="Qiao Z."/>
            <person name="Wang W."/>
            <person name="Yu G."/>
            <person name="Li R."/>
        </authorList>
    </citation>
    <scope>NUCLEOTIDE SEQUENCE [LARGE SCALE GENOMIC DNA]</scope>
    <source>
        <strain evidence="2 3">CHAB 5714</strain>
    </source>
</reference>
<dbReference type="InterPro" id="IPR002716">
    <property type="entry name" value="PIN_dom"/>
</dbReference>
<dbReference type="RefSeq" id="WP_229482717.1">
    <property type="nucleotide sequence ID" value="NZ_JAIVFQ010000002.1"/>
</dbReference>
<dbReference type="Pfam" id="PF01850">
    <property type="entry name" value="PIN"/>
    <property type="match status" value="1"/>
</dbReference>
<protein>
    <submittedName>
        <fullName evidence="2">PIN domain-containing protein</fullName>
    </submittedName>
</protein>
<dbReference type="Proteomes" id="UP001199525">
    <property type="component" value="Unassembled WGS sequence"/>
</dbReference>
<feature type="domain" description="PIN" evidence="1">
    <location>
        <begin position="2"/>
        <end position="117"/>
    </location>
</feature>
<dbReference type="InterPro" id="IPR029060">
    <property type="entry name" value="PIN-like_dom_sf"/>
</dbReference>
<accession>A0ABS8I2M2</accession>
<evidence type="ECO:0000313" key="3">
    <source>
        <dbReference type="Proteomes" id="UP001199525"/>
    </source>
</evidence>
<organism evidence="2 3">
    <name type="scientific">Nostoc favosum CHAB5714</name>
    <dbReference type="NCBI Taxonomy" id="2780399"/>
    <lineage>
        <taxon>Bacteria</taxon>
        <taxon>Bacillati</taxon>
        <taxon>Cyanobacteriota</taxon>
        <taxon>Cyanophyceae</taxon>
        <taxon>Nostocales</taxon>
        <taxon>Nostocaceae</taxon>
        <taxon>Nostoc</taxon>
        <taxon>Nostoc favosum</taxon>
    </lineage>
</organism>
<sequence length="147" mass="16749">MIIVDTGFWLALANRNDLYHTQAITVLANVNEPLITTWAVVTETCYLLLTKMGNHAQVSFINNLSLKVFTVFDLQPHHGKRICELMEKYANLPMDLADASLIVLAEHLGHGRILSIDFRDFNAYRWKNQYPFENLMLLGVTHCTNAS</sequence>
<comment type="caution">
    <text evidence="2">The sequence shown here is derived from an EMBL/GenBank/DDBJ whole genome shotgun (WGS) entry which is preliminary data.</text>
</comment>
<dbReference type="Gene3D" id="3.40.50.1010">
    <property type="entry name" value="5'-nuclease"/>
    <property type="match status" value="1"/>
</dbReference>
<dbReference type="EMBL" id="JAIVFQ010000002">
    <property type="protein sequence ID" value="MCC5598054.1"/>
    <property type="molecule type" value="Genomic_DNA"/>
</dbReference>
<evidence type="ECO:0000259" key="1">
    <source>
        <dbReference type="Pfam" id="PF01850"/>
    </source>
</evidence>